<name>A0ABV9Q1A8_9BACL</name>
<sequence length="54" mass="5995">MAWNLVSTVTPLAARYPGQFVLERRPGVAQANRAARRFVSLLSVSWAGESVIFF</sequence>
<evidence type="ECO:0000313" key="2">
    <source>
        <dbReference type="Proteomes" id="UP001596002"/>
    </source>
</evidence>
<dbReference type="EMBL" id="JBHSHC010000093">
    <property type="protein sequence ID" value="MFC4767890.1"/>
    <property type="molecule type" value="Genomic_DNA"/>
</dbReference>
<proteinExistence type="predicted"/>
<accession>A0ABV9Q1A8</accession>
<organism evidence="1 2">
    <name type="scientific">Effusibacillus consociatus</name>
    <dbReference type="NCBI Taxonomy" id="1117041"/>
    <lineage>
        <taxon>Bacteria</taxon>
        <taxon>Bacillati</taxon>
        <taxon>Bacillota</taxon>
        <taxon>Bacilli</taxon>
        <taxon>Bacillales</taxon>
        <taxon>Alicyclobacillaceae</taxon>
        <taxon>Effusibacillus</taxon>
    </lineage>
</organism>
<dbReference type="RefSeq" id="WP_380025812.1">
    <property type="nucleotide sequence ID" value="NZ_JBHSHC010000093.1"/>
</dbReference>
<keyword evidence="2" id="KW-1185">Reference proteome</keyword>
<evidence type="ECO:0000313" key="1">
    <source>
        <dbReference type="EMBL" id="MFC4767890.1"/>
    </source>
</evidence>
<protein>
    <submittedName>
        <fullName evidence="1">Uncharacterized protein</fullName>
    </submittedName>
</protein>
<comment type="caution">
    <text evidence="1">The sequence shown here is derived from an EMBL/GenBank/DDBJ whole genome shotgun (WGS) entry which is preliminary data.</text>
</comment>
<gene>
    <name evidence="1" type="ORF">ACFO8Q_11055</name>
</gene>
<dbReference type="Proteomes" id="UP001596002">
    <property type="component" value="Unassembled WGS sequence"/>
</dbReference>
<reference evidence="2" key="1">
    <citation type="journal article" date="2019" name="Int. J. Syst. Evol. Microbiol.">
        <title>The Global Catalogue of Microorganisms (GCM) 10K type strain sequencing project: providing services to taxonomists for standard genome sequencing and annotation.</title>
        <authorList>
            <consortium name="The Broad Institute Genomics Platform"/>
            <consortium name="The Broad Institute Genome Sequencing Center for Infectious Disease"/>
            <person name="Wu L."/>
            <person name="Ma J."/>
        </authorList>
    </citation>
    <scope>NUCLEOTIDE SEQUENCE [LARGE SCALE GENOMIC DNA]</scope>
    <source>
        <strain evidence="2">WYCCWR 12678</strain>
    </source>
</reference>